<accession>X1A0W4</accession>
<dbReference type="AlphaFoldDB" id="X1A0W4"/>
<reference evidence="1" key="1">
    <citation type="journal article" date="2014" name="Front. Microbiol.">
        <title>High frequency of phylogenetically diverse reductive dehalogenase-homologous genes in deep subseafloor sedimentary metagenomes.</title>
        <authorList>
            <person name="Kawai M."/>
            <person name="Futagami T."/>
            <person name="Toyoda A."/>
            <person name="Takaki Y."/>
            <person name="Nishi S."/>
            <person name="Hori S."/>
            <person name="Arai W."/>
            <person name="Tsubouchi T."/>
            <person name="Morono Y."/>
            <person name="Uchiyama I."/>
            <person name="Ito T."/>
            <person name="Fujiyama A."/>
            <person name="Inagaki F."/>
            <person name="Takami H."/>
        </authorList>
    </citation>
    <scope>NUCLEOTIDE SEQUENCE</scope>
    <source>
        <strain evidence="1">Expedition CK06-06</strain>
    </source>
</reference>
<protein>
    <submittedName>
        <fullName evidence="1">Uncharacterized protein</fullName>
    </submittedName>
</protein>
<proteinExistence type="predicted"/>
<comment type="caution">
    <text evidence="1">The sequence shown here is derived from an EMBL/GenBank/DDBJ whole genome shotgun (WGS) entry which is preliminary data.</text>
</comment>
<evidence type="ECO:0000313" key="1">
    <source>
        <dbReference type="EMBL" id="GAG53926.1"/>
    </source>
</evidence>
<organism evidence="1">
    <name type="scientific">marine sediment metagenome</name>
    <dbReference type="NCBI Taxonomy" id="412755"/>
    <lineage>
        <taxon>unclassified sequences</taxon>
        <taxon>metagenomes</taxon>
        <taxon>ecological metagenomes</taxon>
    </lineage>
</organism>
<name>X1A0W4_9ZZZZ</name>
<sequence>MNKMVKINNVINNGINYVINNVIILPNRKTWLQCYPSCFVR</sequence>
<gene>
    <name evidence="1" type="ORF">S01H4_18904</name>
</gene>
<dbReference type="EMBL" id="BART01008399">
    <property type="protein sequence ID" value="GAG53926.1"/>
    <property type="molecule type" value="Genomic_DNA"/>
</dbReference>